<evidence type="ECO:0000256" key="3">
    <source>
        <dbReference type="ARBA" id="ARBA00011245"/>
    </source>
</evidence>
<protein>
    <recommendedName>
        <fullName evidence="9">Glucose-methanol-choline oxidoreductase C-terminal domain-containing protein</fullName>
    </recommendedName>
</protein>
<keyword evidence="7" id="KW-0560">Oxidoreductase</keyword>
<keyword evidence="5" id="KW-0732">Signal</keyword>
<dbReference type="SUPFAM" id="SSF51905">
    <property type="entry name" value="FAD/NAD(P)-binding domain"/>
    <property type="match status" value="1"/>
</dbReference>
<keyword evidence="8" id="KW-0325">Glycoprotein</keyword>
<keyword evidence="4" id="KW-0285">Flavoprotein</keyword>
<dbReference type="InterPro" id="IPR012132">
    <property type="entry name" value="GMC_OxRdtase"/>
</dbReference>
<evidence type="ECO:0000256" key="2">
    <source>
        <dbReference type="ARBA" id="ARBA00010790"/>
    </source>
</evidence>
<evidence type="ECO:0000256" key="1">
    <source>
        <dbReference type="ARBA" id="ARBA00001974"/>
    </source>
</evidence>
<dbReference type="PANTHER" id="PTHR11552:SF201">
    <property type="entry name" value="GLUCOSE-METHANOL-CHOLINE OXIDOREDUCTASE N-TERMINAL DOMAIN-CONTAINING PROTEIN"/>
    <property type="match status" value="1"/>
</dbReference>
<dbReference type="GO" id="GO:0050660">
    <property type="term" value="F:flavin adenine dinucleotide binding"/>
    <property type="evidence" value="ECO:0007669"/>
    <property type="project" value="InterPro"/>
</dbReference>
<dbReference type="RefSeq" id="XP_007333323.1">
    <property type="nucleotide sequence ID" value="XM_007333261.1"/>
</dbReference>
<dbReference type="InParanoid" id="K5VND9"/>
<accession>K5VND9</accession>
<keyword evidence="6" id="KW-0274">FAD</keyword>
<evidence type="ECO:0000313" key="10">
    <source>
        <dbReference type="EMBL" id="EKM75979.1"/>
    </source>
</evidence>
<comment type="subunit">
    <text evidence="3">Monomer.</text>
</comment>
<feature type="domain" description="Glucose-methanol-choline oxidoreductase C-terminal" evidence="9">
    <location>
        <begin position="68"/>
        <end position="202"/>
    </location>
</feature>
<name>K5VND9_AGABU</name>
<dbReference type="Gene3D" id="3.30.560.10">
    <property type="entry name" value="Glucose Oxidase, domain 3"/>
    <property type="match status" value="1"/>
</dbReference>
<dbReference type="PANTHER" id="PTHR11552">
    <property type="entry name" value="GLUCOSE-METHANOL-CHOLINE GMC OXIDOREDUCTASE"/>
    <property type="match status" value="1"/>
</dbReference>
<dbReference type="Pfam" id="PF05199">
    <property type="entry name" value="GMC_oxred_C"/>
    <property type="match status" value="1"/>
</dbReference>
<evidence type="ECO:0000256" key="7">
    <source>
        <dbReference type="ARBA" id="ARBA00023002"/>
    </source>
</evidence>
<dbReference type="GO" id="GO:0016614">
    <property type="term" value="F:oxidoreductase activity, acting on CH-OH group of donors"/>
    <property type="evidence" value="ECO:0007669"/>
    <property type="project" value="InterPro"/>
</dbReference>
<proteinExistence type="inferred from homology"/>
<keyword evidence="11" id="KW-1185">Reference proteome</keyword>
<dbReference type="InterPro" id="IPR036188">
    <property type="entry name" value="FAD/NAD-bd_sf"/>
</dbReference>
<dbReference type="EMBL" id="JH971406">
    <property type="protein sequence ID" value="EKM75979.1"/>
    <property type="molecule type" value="Genomic_DNA"/>
</dbReference>
<evidence type="ECO:0000313" key="11">
    <source>
        <dbReference type="Proteomes" id="UP000008493"/>
    </source>
</evidence>
<dbReference type="GeneID" id="18829601"/>
<dbReference type="AlphaFoldDB" id="K5VND9"/>
<evidence type="ECO:0000256" key="6">
    <source>
        <dbReference type="ARBA" id="ARBA00022827"/>
    </source>
</evidence>
<dbReference type="OrthoDB" id="269227at2759"/>
<organism evidence="10 11">
    <name type="scientific">Agaricus bisporus var. burnettii (strain JB137-S8 / ATCC MYA-4627 / FGSC 10392)</name>
    <name type="common">White button mushroom</name>
    <dbReference type="NCBI Taxonomy" id="597362"/>
    <lineage>
        <taxon>Eukaryota</taxon>
        <taxon>Fungi</taxon>
        <taxon>Dikarya</taxon>
        <taxon>Basidiomycota</taxon>
        <taxon>Agaricomycotina</taxon>
        <taxon>Agaricomycetes</taxon>
        <taxon>Agaricomycetidae</taxon>
        <taxon>Agaricales</taxon>
        <taxon>Agaricineae</taxon>
        <taxon>Agaricaceae</taxon>
        <taxon>Agaricus</taxon>
    </lineage>
</organism>
<dbReference type="eggNOG" id="KOG1238">
    <property type="taxonomic scope" value="Eukaryota"/>
</dbReference>
<reference evidence="11" key="1">
    <citation type="journal article" date="2012" name="Proc. Natl. Acad. Sci. U.S.A.">
        <title>Genome sequence of the button mushroom Agaricus bisporus reveals mechanisms governing adaptation to a humic-rich ecological niche.</title>
        <authorList>
            <person name="Morin E."/>
            <person name="Kohler A."/>
            <person name="Baker A.R."/>
            <person name="Foulongne-Oriol M."/>
            <person name="Lombard V."/>
            <person name="Nagy L.G."/>
            <person name="Ohm R.A."/>
            <person name="Patyshakuliyeva A."/>
            <person name="Brun A."/>
            <person name="Aerts A.L."/>
            <person name="Bailey A.M."/>
            <person name="Billette C."/>
            <person name="Coutinho P.M."/>
            <person name="Deakin G."/>
            <person name="Doddapaneni H."/>
            <person name="Floudas D."/>
            <person name="Grimwood J."/>
            <person name="Hilden K."/>
            <person name="Kuees U."/>
            <person name="LaButti K.M."/>
            <person name="Lapidus A."/>
            <person name="Lindquist E.A."/>
            <person name="Lucas S.M."/>
            <person name="Murat C."/>
            <person name="Riley R.W."/>
            <person name="Salamov A.A."/>
            <person name="Schmutz J."/>
            <person name="Subramanian V."/>
            <person name="Woesten H.A.B."/>
            <person name="Xu J."/>
            <person name="Eastwood D.C."/>
            <person name="Foster G.D."/>
            <person name="Sonnenberg A.S."/>
            <person name="Cullen D."/>
            <person name="de Vries R.P."/>
            <person name="Lundell T."/>
            <person name="Hibbett D.S."/>
            <person name="Henrissat B."/>
            <person name="Burton K.S."/>
            <person name="Kerrigan R.W."/>
            <person name="Challen M.P."/>
            <person name="Grigoriev I.V."/>
            <person name="Martin F."/>
        </authorList>
    </citation>
    <scope>NUCLEOTIDE SEQUENCE [LARGE SCALE GENOMIC DNA]</scope>
    <source>
        <strain evidence="11">JB137-S8 / ATCC MYA-4627 / FGSC 10392</strain>
    </source>
</reference>
<dbReference type="OMA" id="VAMHVAS"/>
<evidence type="ECO:0000256" key="5">
    <source>
        <dbReference type="ARBA" id="ARBA00022729"/>
    </source>
</evidence>
<comment type="similarity">
    <text evidence="2">Belongs to the GMC oxidoreductase family.</text>
</comment>
<dbReference type="HOGENOM" id="CLU_002865_2_2_1"/>
<dbReference type="KEGG" id="abp:AGABI1DRAFT45669"/>
<dbReference type="Gene3D" id="3.50.50.60">
    <property type="entry name" value="FAD/NAD(P)-binding domain"/>
    <property type="match status" value="1"/>
</dbReference>
<comment type="cofactor">
    <cofactor evidence="1">
        <name>FAD</name>
        <dbReference type="ChEBI" id="CHEBI:57692"/>
    </cofactor>
</comment>
<gene>
    <name evidence="10" type="ORF">AGABI1DRAFT_45669</name>
</gene>
<sequence>MYASKYANGNSKLEQGIKVQHQISLDLYERDEQLPSELNLEPGYSGPTSVDQRGNQNFTTINAVFYSPLSRGRTHITSTDHNARPAVDPAYWSHPIDVAMHVASLQVARKLLRTPPLQSIYIKEFEPGADVESDEEVEAYLKTVAKSDNHEVGTMAMMPEALGGVVDTKFRVYGLENVRVTDASVIPMPIGSHMESTVYMLGEKVRVIHH</sequence>
<dbReference type="Proteomes" id="UP000008493">
    <property type="component" value="Unassembled WGS sequence"/>
</dbReference>
<evidence type="ECO:0000259" key="9">
    <source>
        <dbReference type="Pfam" id="PF05199"/>
    </source>
</evidence>
<dbReference type="STRING" id="597362.K5VND9"/>
<dbReference type="SUPFAM" id="SSF54373">
    <property type="entry name" value="FAD-linked reductases, C-terminal domain"/>
    <property type="match status" value="1"/>
</dbReference>
<evidence type="ECO:0000256" key="4">
    <source>
        <dbReference type="ARBA" id="ARBA00022630"/>
    </source>
</evidence>
<dbReference type="InterPro" id="IPR007867">
    <property type="entry name" value="GMC_OxRtase_C"/>
</dbReference>
<evidence type="ECO:0000256" key="8">
    <source>
        <dbReference type="ARBA" id="ARBA00023180"/>
    </source>
</evidence>